<evidence type="ECO:0000256" key="1">
    <source>
        <dbReference type="ARBA" id="ARBA00022801"/>
    </source>
</evidence>
<keyword evidence="7" id="KW-1185">Reference proteome</keyword>
<evidence type="ECO:0000259" key="5">
    <source>
        <dbReference type="PROSITE" id="PS51635"/>
    </source>
</evidence>
<feature type="active site" description="Proton acceptor" evidence="4">
    <location>
        <position position="184"/>
    </location>
</feature>
<dbReference type="PROSITE" id="PS51635">
    <property type="entry name" value="PNPLA"/>
    <property type="match status" value="1"/>
</dbReference>
<dbReference type="PANTHER" id="PTHR14226:SF29">
    <property type="entry name" value="NEUROPATHY TARGET ESTERASE SWS"/>
    <property type="match status" value="1"/>
</dbReference>
<dbReference type="Gene3D" id="3.40.1090.10">
    <property type="entry name" value="Cytosolic phospholipase A2 catalytic domain"/>
    <property type="match status" value="2"/>
</dbReference>
<accession>A0AA37WDS9</accession>
<feature type="active site" description="Nucleophile" evidence="4">
    <location>
        <position position="39"/>
    </location>
</feature>
<dbReference type="GO" id="GO:0016787">
    <property type="term" value="F:hydrolase activity"/>
    <property type="evidence" value="ECO:0007669"/>
    <property type="project" value="UniProtKB-UniRule"/>
</dbReference>
<evidence type="ECO:0000313" key="7">
    <source>
        <dbReference type="Proteomes" id="UP001156666"/>
    </source>
</evidence>
<dbReference type="GO" id="GO:0016042">
    <property type="term" value="P:lipid catabolic process"/>
    <property type="evidence" value="ECO:0007669"/>
    <property type="project" value="UniProtKB-UniRule"/>
</dbReference>
<keyword evidence="3 4" id="KW-0443">Lipid metabolism</keyword>
<keyword evidence="1 4" id="KW-0378">Hydrolase</keyword>
<keyword evidence="2 4" id="KW-0442">Lipid degradation</keyword>
<evidence type="ECO:0000313" key="6">
    <source>
        <dbReference type="EMBL" id="GLR15944.1"/>
    </source>
</evidence>
<gene>
    <name evidence="6" type="ORF">GCM10007940_05590</name>
</gene>
<sequence length="296" mass="33578">MKKALVISGGGSKGAFAGGAAEYLIKEAKIDYDIFVGTSTGSLMIPLLALGETERLKEAYTSTIQSDIFSSCPFIVDKVDGVVVDTHINHMRVAWNFIKGKKTFGESKSLRKHITKFFTEAEFKRLKATHEKVIVTVSNLTRNVVEYKYAKDYNYEDFCDWIWLSCNFVPFMSLVEKNGFEYADGGFGNLIPIQEAIDAGATEIDVIVLNPRLQITNKAKSTNAFNLLTNAIDFMINQIAQDDIYLGLLESRHSNIKTRFFHTPKLLTENSFVFEPEEMKEWWEQGYNFVKSRLPK</sequence>
<dbReference type="InterPro" id="IPR016035">
    <property type="entry name" value="Acyl_Trfase/lysoPLipase"/>
</dbReference>
<reference evidence="6" key="1">
    <citation type="journal article" date="2014" name="Int. J. Syst. Evol. Microbiol.">
        <title>Complete genome sequence of Corynebacterium casei LMG S-19264T (=DSM 44701T), isolated from a smear-ripened cheese.</title>
        <authorList>
            <consortium name="US DOE Joint Genome Institute (JGI-PGF)"/>
            <person name="Walter F."/>
            <person name="Albersmeier A."/>
            <person name="Kalinowski J."/>
            <person name="Ruckert C."/>
        </authorList>
    </citation>
    <scope>NUCLEOTIDE SEQUENCE</scope>
    <source>
        <strain evidence="6">NBRC 108769</strain>
    </source>
</reference>
<dbReference type="SUPFAM" id="SSF52151">
    <property type="entry name" value="FabD/lysophospholipase-like"/>
    <property type="match status" value="1"/>
</dbReference>
<feature type="short sequence motif" description="GXSXG" evidence="4">
    <location>
        <begin position="37"/>
        <end position="41"/>
    </location>
</feature>
<reference evidence="6" key="2">
    <citation type="submission" date="2023-01" db="EMBL/GenBank/DDBJ databases">
        <title>Draft genome sequence of Portibacter lacus strain NBRC 108769.</title>
        <authorList>
            <person name="Sun Q."/>
            <person name="Mori K."/>
        </authorList>
    </citation>
    <scope>NUCLEOTIDE SEQUENCE</scope>
    <source>
        <strain evidence="6">NBRC 108769</strain>
    </source>
</reference>
<name>A0AA37WDS9_9BACT</name>
<organism evidence="6 7">
    <name type="scientific">Portibacter lacus</name>
    <dbReference type="NCBI Taxonomy" id="1099794"/>
    <lineage>
        <taxon>Bacteria</taxon>
        <taxon>Pseudomonadati</taxon>
        <taxon>Bacteroidota</taxon>
        <taxon>Saprospiria</taxon>
        <taxon>Saprospirales</taxon>
        <taxon>Haliscomenobacteraceae</taxon>
        <taxon>Portibacter</taxon>
    </lineage>
</organism>
<dbReference type="Proteomes" id="UP001156666">
    <property type="component" value="Unassembled WGS sequence"/>
</dbReference>
<dbReference type="Pfam" id="PF01734">
    <property type="entry name" value="Patatin"/>
    <property type="match status" value="1"/>
</dbReference>
<evidence type="ECO:0000256" key="3">
    <source>
        <dbReference type="ARBA" id="ARBA00023098"/>
    </source>
</evidence>
<dbReference type="RefSeq" id="WP_235294806.1">
    <property type="nucleotide sequence ID" value="NZ_BSOH01000002.1"/>
</dbReference>
<dbReference type="InterPro" id="IPR002641">
    <property type="entry name" value="PNPLA_dom"/>
</dbReference>
<evidence type="ECO:0000256" key="2">
    <source>
        <dbReference type="ARBA" id="ARBA00022963"/>
    </source>
</evidence>
<dbReference type="PANTHER" id="PTHR14226">
    <property type="entry name" value="NEUROPATHY TARGET ESTERASE/SWISS CHEESE D.MELANOGASTER"/>
    <property type="match status" value="1"/>
</dbReference>
<comment type="caution">
    <text evidence="6">The sequence shown here is derived from an EMBL/GenBank/DDBJ whole genome shotgun (WGS) entry which is preliminary data.</text>
</comment>
<feature type="short sequence motif" description="GXGXXG" evidence="4">
    <location>
        <begin position="9"/>
        <end position="14"/>
    </location>
</feature>
<dbReference type="EMBL" id="BSOH01000002">
    <property type="protein sequence ID" value="GLR15944.1"/>
    <property type="molecule type" value="Genomic_DNA"/>
</dbReference>
<dbReference type="AlphaFoldDB" id="A0AA37WDS9"/>
<feature type="short sequence motif" description="DGA/G" evidence="4">
    <location>
        <begin position="184"/>
        <end position="186"/>
    </location>
</feature>
<protein>
    <recommendedName>
        <fullName evidence="5">PNPLA domain-containing protein</fullName>
    </recommendedName>
</protein>
<feature type="domain" description="PNPLA" evidence="5">
    <location>
        <begin position="5"/>
        <end position="197"/>
    </location>
</feature>
<proteinExistence type="predicted"/>
<evidence type="ECO:0000256" key="4">
    <source>
        <dbReference type="PROSITE-ProRule" id="PRU01161"/>
    </source>
</evidence>
<dbReference type="InterPro" id="IPR050301">
    <property type="entry name" value="NTE"/>
</dbReference>